<dbReference type="SUPFAM" id="SSF52172">
    <property type="entry name" value="CheY-like"/>
    <property type="match status" value="1"/>
</dbReference>
<keyword evidence="1" id="KW-0902">Two-component regulatory system</keyword>
<dbReference type="PROSITE" id="PS50110">
    <property type="entry name" value="RESPONSE_REGULATORY"/>
    <property type="match status" value="1"/>
</dbReference>
<evidence type="ECO:0000313" key="6">
    <source>
        <dbReference type="EMBL" id="CAH9063692.1"/>
    </source>
</evidence>
<dbReference type="Proteomes" id="UP001152485">
    <property type="component" value="Unassembled WGS sequence"/>
</dbReference>
<dbReference type="SMART" id="SM00850">
    <property type="entry name" value="LytTR"/>
    <property type="match status" value="1"/>
</dbReference>
<evidence type="ECO:0000259" key="5">
    <source>
        <dbReference type="PROSITE" id="PS50930"/>
    </source>
</evidence>
<dbReference type="InterPro" id="IPR011006">
    <property type="entry name" value="CheY-like_superfamily"/>
</dbReference>
<accession>A0ABN8UQ77</accession>
<organism evidence="6 7">
    <name type="scientific">Pseudoalteromonas holothuriae</name>
    <dbReference type="NCBI Taxonomy" id="2963714"/>
    <lineage>
        <taxon>Bacteria</taxon>
        <taxon>Pseudomonadati</taxon>
        <taxon>Pseudomonadota</taxon>
        <taxon>Gammaproteobacteria</taxon>
        <taxon>Alteromonadales</taxon>
        <taxon>Pseudoalteromonadaceae</taxon>
        <taxon>Pseudoalteromonas</taxon>
    </lineage>
</organism>
<evidence type="ECO:0000256" key="2">
    <source>
        <dbReference type="ARBA" id="ARBA00023125"/>
    </source>
</evidence>
<evidence type="ECO:0000256" key="3">
    <source>
        <dbReference type="PROSITE-ProRule" id="PRU00169"/>
    </source>
</evidence>
<feature type="modified residue" description="4-aspartylphosphate" evidence="3">
    <location>
        <position position="53"/>
    </location>
</feature>
<keyword evidence="3" id="KW-0597">Phosphoprotein</keyword>
<dbReference type="RefSeq" id="WP_261594255.1">
    <property type="nucleotide sequence ID" value="NZ_CAMAPD010000015.1"/>
</dbReference>
<evidence type="ECO:0000256" key="1">
    <source>
        <dbReference type="ARBA" id="ARBA00023012"/>
    </source>
</evidence>
<protein>
    <submittedName>
        <fullName evidence="6">Transcriptional regulatory protein BtsR</fullName>
    </submittedName>
</protein>
<dbReference type="SMART" id="SM00448">
    <property type="entry name" value="REC"/>
    <property type="match status" value="1"/>
</dbReference>
<dbReference type="EMBL" id="CAMAPD010000015">
    <property type="protein sequence ID" value="CAH9063692.1"/>
    <property type="molecule type" value="Genomic_DNA"/>
</dbReference>
<keyword evidence="2" id="KW-0238">DNA-binding</keyword>
<dbReference type="InterPro" id="IPR007492">
    <property type="entry name" value="LytTR_DNA-bd_dom"/>
</dbReference>
<feature type="domain" description="Response regulatory" evidence="4">
    <location>
        <begin position="2"/>
        <end position="116"/>
    </location>
</feature>
<proteinExistence type="predicted"/>
<dbReference type="PROSITE" id="PS50930">
    <property type="entry name" value="HTH_LYTTR"/>
    <property type="match status" value="1"/>
</dbReference>
<dbReference type="Gene3D" id="2.40.50.1020">
    <property type="entry name" value="LytTr DNA-binding domain"/>
    <property type="match status" value="1"/>
</dbReference>
<dbReference type="Gene3D" id="3.40.50.2300">
    <property type="match status" value="1"/>
</dbReference>
<dbReference type="Pfam" id="PF00072">
    <property type="entry name" value="Response_reg"/>
    <property type="match status" value="1"/>
</dbReference>
<dbReference type="Pfam" id="PF04397">
    <property type="entry name" value="LytTR"/>
    <property type="match status" value="1"/>
</dbReference>
<name>A0ABN8UQ77_9GAMM</name>
<gene>
    <name evidence="6" type="primary">btsR_2</name>
    <name evidence="6" type="ORF">PSECIP111951_02953</name>
</gene>
<sequence>MKYMVVDDEPLARQRIKRLIAPLLDYECIAETGKPQEVLMLAEQFQPQLILLDISMPGMDGLELAKYLAELTFAPKVIFISAHPEYALDAFKVFANGYLVKPVEQNELHILLQRLFPAKIKYTIGNQTRWVEVADILVARAQDKYTQLFLKSGQAVIDISLKQLLSLYSLHFVQVHRKTLVKSSAMQALIHNSKGYFVTIDGYPDEIAVSRRAAQALKLKN</sequence>
<reference evidence="6 7" key="1">
    <citation type="submission" date="2022-07" db="EMBL/GenBank/DDBJ databases">
        <authorList>
            <person name="Criscuolo A."/>
        </authorList>
    </citation>
    <scope>NUCLEOTIDE SEQUENCE [LARGE SCALE GENOMIC DNA]</scope>
    <source>
        <strain evidence="7">CIP 111951</strain>
    </source>
</reference>
<dbReference type="InterPro" id="IPR001789">
    <property type="entry name" value="Sig_transdc_resp-reg_receiver"/>
</dbReference>
<evidence type="ECO:0000259" key="4">
    <source>
        <dbReference type="PROSITE" id="PS50110"/>
    </source>
</evidence>
<feature type="domain" description="HTH LytTR-type" evidence="5">
    <location>
        <begin position="120"/>
        <end position="221"/>
    </location>
</feature>
<dbReference type="PANTHER" id="PTHR48111:SF3">
    <property type="entry name" value="TRANSCRIPTIONAL REGULATORY PROTEIN BTSR"/>
    <property type="match status" value="1"/>
</dbReference>
<dbReference type="PANTHER" id="PTHR48111">
    <property type="entry name" value="REGULATOR OF RPOS"/>
    <property type="match status" value="1"/>
</dbReference>
<comment type="caution">
    <text evidence="6">The sequence shown here is derived from an EMBL/GenBank/DDBJ whole genome shotgun (WGS) entry which is preliminary data.</text>
</comment>
<dbReference type="InterPro" id="IPR039420">
    <property type="entry name" value="WalR-like"/>
</dbReference>
<evidence type="ECO:0000313" key="7">
    <source>
        <dbReference type="Proteomes" id="UP001152485"/>
    </source>
</evidence>